<accession>A0AB73TMD3</accession>
<name>A0AB73TMD3_ENTFC</name>
<evidence type="ECO:0000313" key="1">
    <source>
        <dbReference type="EMBL" id="PZM53090.1"/>
    </source>
</evidence>
<dbReference type="AlphaFoldDB" id="A0AB73TMD3"/>
<sequence length="76" mass="9528">MLKNLFFKNKKQLTILEKIFYFFVGNKNRMQNKSYYVRERAGAKWRYRKFKDPWIAKNRNTLFKRVFGFFEDIFRG</sequence>
<evidence type="ECO:0000313" key="2">
    <source>
        <dbReference type="Proteomes" id="UP000249070"/>
    </source>
</evidence>
<reference evidence="1 2" key="1">
    <citation type="submission" date="2018-05" db="EMBL/GenBank/DDBJ databases">
        <title>Vancomycin-resistant Enterococcus faecium strain from Chelyabinsk, Russia.</title>
        <authorList>
            <person name="Gostev V."/>
            <person name="Goncharov A."/>
            <person name="Kolodzhieva V."/>
            <person name="Suvorov A."/>
            <person name="Sidorenko S."/>
            <person name="Zueva L."/>
        </authorList>
    </citation>
    <scope>NUCLEOTIDE SEQUENCE [LARGE SCALE GENOMIC DNA]</scope>
    <source>
        <strain evidence="1 2">20</strain>
    </source>
</reference>
<dbReference type="Proteomes" id="UP000249070">
    <property type="component" value="Unassembled WGS sequence"/>
</dbReference>
<comment type="caution">
    <text evidence="1">The sequence shown here is derived from an EMBL/GenBank/DDBJ whole genome shotgun (WGS) entry which is preliminary data.</text>
</comment>
<organism evidence="1 2">
    <name type="scientific">Enterococcus faecium</name>
    <name type="common">Streptococcus faecium</name>
    <dbReference type="NCBI Taxonomy" id="1352"/>
    <lineage>
        <taxon>Bacteria</taxon>
        <taxon>Bacillati</taxon>
        <taxon>Bacillota</taxon>
        <taxon>Bacilli</taxon>
        <taxon>Lactobacillales</taxon>
        <taxon>Enterococcaceae</taxon>
        <taxon>Enterococcus</taxon>
    </lineage>
</organism>
<gene>
    <name evidence="1" type="ORF">DKP91_14530</name>
</gene>
<dbReference type="EMBL" id="QHGU01000134">
    <property type="protein sequence ID" value="PZM53090.1"/>
    <property type="molecule type" value="Genomic_DNA"/>
</dbReference>
<dbReference type="RefSeq" id="WP_070828458.1">
    <property type="nucleotide sequence ID" value="NZ_CP025392.1"/>
</dbReference>
<proteinExistence type="predicted"/>
<protein>
    <submittedName>
        <fullName evidence="1">Uncharacterized protein</fullName>
    </submittedName>
</protein>